<keyword evidence="2" id="KW-1185">Reference proteome</keyword>
<dbReference type="EMBL" id="CP019476">
    <property type="protein sequence ID" value="UQC83868.1"/>
    <property type="molecule type" value="Genomic_DNA"/>
</dbReference>
<gene>
    <name evidence="1" type="ORF">CLUP02_09364</name>
</gene>
<reference evidence="1" key="1">
    <citation type="journal article" date="2021" name="Mol. Plant Microbe Interact.">
        <title>Complete Genome Sequence of the Plant-Pathogenic Fungus Colletotrichum lupini.</title>
        <authorList>
            <person name="Baroncelli R."/>
            <person name="Pensec F."/>
            <person name="Da Lio D."/>
            <person name="Boufleur T."/>
            <person name="Vicente I."/>
            <person name="Sarrocco S."/>
            <person name="Picot A."/>
            <person name="Baraldi E."/>
            <person name="Sukno S."/>
            <person name="Thon M."/>
            <person name="Le Floch G."/>
        </authorList>
    </citation>
    <scope>NUCLEOTIDE SEQUENCE</scope>
    <source>
        <strain evidence="1">IMI 504893</strain>
    </source>
</reference>
<sequence length="99" mass="10729">MRSGDVVWEENRTIDDSGTLGRVEMCVSQCPELGGEKVEEEFEGRKTGEGKRGADNVCDAMNQSTHQEIGAGTRLALHLLLASRAGDDAHPPNHHFVIG</sequence>
<protein>
    <submittedName>
        <fullName evidence="1">Uncharacterized protein</fullName>
    </submittedName>
</protein>
<evidence type="ECO:0000313" key="2">
    <source>
        <dbReference type="Proteomes" id="UP000830671"/>
    </source>
</evidence>
<evidence type="ECO:0000313" key="1">
    <source>
        <dbReference type="EMBL" id="UQC83868.1"/>
    </source>
</evidence>
<dbReference type="GeneID" id="73343353"/>
<dbReference type="AlphaFoldDB" id="A0A9Q8SVA0"/>
<dbReference type="KEGG" id="clup:CLUP02_09364"/>
<organism evidence="1 2">
    <name type="scientific">Colletotrichum lupini</name>
    <dbReference type="NCBI Taxonomy" id="145971"/>
    <lineage>
        <taxon>Eukaryota</taxon>
        <taxon>Fungi</taxon>
        <taxon>Dikarya</taxon>
        <taxon>Ascomycota</taxon>
        <taxon>Pezizomycotina</taxon>
        <taxon>Sordariomycetes</taxon>
        <taxon>Hypocreomycetidae</taxon>
        <taxon>Glomerellales</taxon>
        <taxon>Glomerellaceae</taxon>
        <taxon>Colletotrichum</taxon>
        <taxon>Colletotrichum acutatum species complex</taxon>
    </lineage>
</organism>
<proteinExistence type="predicted"/>
<accession>A0A9Q8SVA0</accession>
<name>A0A9Q8SVA0_9PEZI</name>
<dbReference type="RefSeq" id="XP_049145487.1">
    <property type="nucleotide sequence ID" value="XM_049288343.1"/>
</dbReference>
<dbReference type="Proteomes" id="UP000830671">
    <property type="component" value="Chromosome 4"/>
</dbReference>